<organism evidence="3">
    <name type="scientific">freshwater metagenome</name>
    <dbReference type="NCBI Taxonomy" id="449393"/>
    <lineage>
        <taxon>unclassified sequences</taxon>
        <taxon>metagenomes</taxon>
        <taxon>ecological metagenomes</taxon>
    </lineage>
</organism>
<feature type="transmembrane region" description="Helical" evidence="2">
    <location>
        <begin position="81"/>
        <end position="100"/>
    </location>
</feature>
<protein>
    <submittedName>
        <fullName evidence="3">Unannotated protein</fullName>
    </submittedName>
</protein>
<keyword evidence="2" id="KW-0812">Transmembrane</keyword>
<keyword evidence="2" id="KW-1133">Transmembrane helix</keyword>
<evidence type="ECO:0000256" key="2">
    <source>
        <dbReference type="SAM" id="Phobius"/>
    </source>
</evidence>
<dbReference type="EMBL" id="CAFBMG010000081">
    <property type="protein sequence ID" value="CAB4905489.1"/>
    <property type="molecule type" value="Genomic_DNA"/>
</dbReference>
<feature type="transmembrane region" description="Helical" evidence="2">
    <location>
        <begin position="27"/>
        <end position="48"/>
    </location>
</feature>
<reference evidence="3" key="1">
    <citation type="submission" date="2020-05" db="EMBL/GenBank/DDBJ databases">
        <authorList>
            <person name="Chiriac C."/>
            <person name="Salcher M."/>
            <person name="Ghai R."/>
            <person name="Kavagutti S V."/>
        </authorList>
    </citation>
    <scope>NUCLEOTIDE SEQUENCE</scope>
</reference>
<feature type="region of interest" description="Disordered" evidence="1">
    <location>
        <begin position="51"/>
        <end position="77"/>
    </location>
</feature>
<evidence type="ECO:0000313" key="3">
    <source>
        <dbReference type="EMBL" id="CAB4905489.1"/>
    </source>
</evidence>
<dbReference type="AlphaFoldDB" id="A0A6J7GQ03"/>
<sequence length="101" mass="10312">MKLMPEMFSSGSGVLAEEGLLLLGDDFLPWIVLAFGAAMVAGNLLALIRPPSPDTASPDTASPDTASPDTPSPQRPPVGRAVVMIAIGAVASIWGLASLLN</sequence>
<accession>A0A6J7GQ03</accession>
<proteinExistence type="predicted"/>
<feature type="compositionally biased region" description="Low complexity" evidence="1">
    <location>
        <begin position="54"/>
        <end position="69"/>
    </location>
</feature>
<evidence type="ECO:0000256" key="1">
    <source>
        <dbReference type="SAM" id="MobiDB-lite"/>
    </source>
</evidence>
<keyword evidence="2" id="KW-0472">Membrane</keyword>
<name>A0A6J7GQ03_9ZZZZ</name>
<gene>
    <name evidence="3" type="ORF">UFOPK3519_01074</name>
</gene>